<dbReference type="RefSeq" id="WP_157985865.1">
    <property type="nucleotide sequence ID" value="NZ_JALBUU010000079.1"/>
</dbReference>
<dbReference type="EMBL" id="JALBUU010000079">
    <property type="protein sequence ID" value="MCI0755903.1"/>
    <property type="molecule type" value="Genomic_DNA"/>
</dbReference>
<organism evidence="1 2">
    <name type="scientific">Teichococcus vastitatis</name>
    <dbReference type="NCBI Taxonomy" id="2307076"/>
    <lineage>
        <taxon>Bacteria</taxon>
        <taxon>Pseudomonadati</taxon>
        <taxon>Pseudomonadota</taxon>
        <taxon>Alphaproteobacteria</taxon>
        <taxon>Acetobacterales</taxon>
        <taxon>Roseomonadaceae</taxon>
        <taxon>Roseomonas</taxon>
    </lineage>
</organism>
<evidence type="ECO:0000313" key="2">
    <source>
        <dbReference type="Proteomes" id="UP001201985"/>
    </source>
</evidence>
<keyword evidence="2" id="KW-1185">Reference proteome</keyword>
<accession>A0ABS9WA86</accession>
<gene>
    <name evidence="1" type="ORF">MON41_19750</name>
</gene>
<proteinExistence type="predicted"/>
<sequence length="49" mass="4705">MTGFTLPSGDAVPVGDAAPVDPAEAIGTSGRGRTLTLAGCAGETMAARS</sequence>
<protein>
    <submittedName>
        <fullName evidence="1">Uncharacterized protein</fullName>
    </submittedName>
</protein>
<dbReference type="Proteomes" id="UP001201985">
    <property type="component" value="Unassembled WGS sequence"/>
</dbReference>
<evidence type="ECO:0000313" key="1">
    <source>
        <dbReference type="EMBL" id="MCI0755903.1"/>
    </source>
</evidence>
<reference evidence="1 2" key="1">
    <citation type="submission" date="2022-03" db="EMBL/GenBank/DDBJ databases">
        <title>Complete genome analysis of Roseomonas KG 17.1 : a prolific producer of plant growth promoters.</title>
        <authorList>
            <person name="Saadouli I."/>
            <person name="Najjari A."/>
            <person name="Mosbah A."/>
            <person name="Ouzari H.I."/>
        </authorList>
    </citation>
    <scope>NUCLEOTIDE SEQUENCE [LARGE SCALE GENOMIC DNA]</scope>
    <source>
        <strain evidence="1 2">KG17-1</strain>
    </source>
</reference>
<comment type="caution">
    <text evidence="1">The sequence shown here is derived from an EMBL/GenBank/DDBJ whole genome shotgun (WGS) entry which is preliminary data.</text>
</comment>
<name>A0ABS9WA86_9PROT</name>